<gene>
    <name evidence="1" type="ORF">C41B8_05568</name>
</gene>
<dbReference type="AlphaFoldDB" id="A0A084INR1"/>
<dbReference type="Proteomes" id="UP000028302">
    <property type="component" value="Unassembled WGS sequence"/>
</dbReference>
<proteinExistence type="predicted"/>
<name>A0A084INR1_SALHC</name>
<sequence>MATAATDPDALEPEDAIDLSRLDTAEDLLDAALTHATSTGQTCHAWKYIVPICVCLVRKRKRHQFLGAAIWVVIEDESSHLGAHVVLLLATVFRRPGLNALNNRRALLGIAIGQNR</sequence>
<keyword evidence="2" id="KW-1185">Reference proteome</keyword>
<accession>A0A084INR1</accession>
<dbReference type="EMBL" id="APNK01000005">
    <property type="protein sequence ID" value="KEZ78345.1"/>
    <property type="molecule type" value="Genomic_DNA"/>
</dbReference>
<organism evidence="1 2">
    <name type="scientific">Salinisphaera hydrothermalis (strain C41B8)</name>
    <dbReference type="NCBI Taxonomy" id="1304275"/>
    <lineage>
        <taxon>Bacteria</taxon>
        <taxon>Pseudomonadati</taxon>
        <taxon>Pseudomonadota</taxon>
        <taxon>Gammaproteobacteria</taxon>
        <taxon>Salinisphaerales</taxon>
        <taxon>Salinisphaeraceae</taxon>
        <taxon>Salinisphaera</taxon>
    </lineage>
</organism>
<reference evidence="1 2" key="1">
    <citation type="submission" date="2013-03" db="EMBL/GenBank/DDBJ databases">
        <title>Salinisphaera hydrothermalis C41B8 Genome Sequencing.</title>
        <authorList>
            <person name="Li C."/>
            <person name="Lai Q."/>
            <person name="Shao Z."/>
        </authorList>
    </citation>
    <scope>NUCLEOTIDE SEQUENCE [LARGE SCALE GENOMIC DNA]</scope>
    <source>
        <strain evidence="1 2">C41B8</strain>
    </source>
</reference>
<comment type="caution">
    <text evidence="1">The sequence shown here is derived from an EMBL/GenBank/DDBJ whole genome shotgun (WGS) entry which is preliminary data.</text>
</comment>
<protein>
    <submittedName>
        <fullName evidence="1">Uncharacterized protein</fullName>
    </submittedName>
</protein>
<evidence type="ECO:0000313" key="1">
    <source>
        <dbReference type="EMBL" id="KEZ78345.1"/>
    </source>
</evidence>
<evidence type="ECO:0000313" key="2">
    <source>
        <dbReference type="Proteomes" id="UP000028302"/>
    </source>
</evidence>